<dbReference type="GO" id="GO:0008254">
    <property type="term" value="F:3'-nucleotidase activity"/>
    <property type="evidence" value="ECO:0007669"/>
    <property type="project" value="TreeGrafter"/>
</dbReference>
<dbReference type="EC" id="3.1.3.5" evidence="9"/>
<feature type="domain" description="Survival protein SurE-like phosphatase/nucleotidase" evidence="10">
    <location>
        <begin position="4"/>
        <end position="183"/>
    </location>
</feature>
<evidence type="ECO:0000313" key="12">
    <source>
        <dbReference type="Proteomes" id="UP000283993"/>
    </source>
</evidence>
<evidence type="ECO:0000256" key="2">
    <source>
        <dbReference type="ARBA" id="ARBA00001946"/>
    </source>
</evidence>
<dbReference type="InterPro" id="IPR036523">
    <property type="entry name" value="SurE-like_sf"/>
</dbReference>
<evidence type="ECO:0000256" key="1">
    <source>
        <dbReference type="ARBA" id="ARBA00000815"/>
    </source>
</evidence>
<keyword evidence="6 9" id="KW-0479">Metal-binding</keyword>
<reference evidence="11 12" key="1">
    <citation type="submission" date="2013-10" db="EMBL/GenBank/DDBJ databases">
        <title>Salinisphaera orenii MK-B5 Genome Sequencing.</title>
        <authorList>
            <person name="Lai Q."/>
            <person name="Li C."/>
            <person name="Shao Z."/>
        </authorList>
    </citation>
    <scope>NUCLEOTIDE SEQUENCE [LARGE SCALE GENOMIC DNA]</scope>
    <source>
        <strain evidence="11 12">MK-B5</strain>
    </source>
</reference>
<feature type="binding site" evidence="9">
    <location>
        <position position="92"/>
    </location>
    <ligand>
        <name>a divalent metal cation</name>
        <dbReference type="ChEBI" id="CHEBI:60240"/>
    </ligand>
</feature>
<comment type="catalytic activity">
    <reaction evidence="1 9">
        <text>a ribonucleoside 5'-phosphate + H2O = a ribonucleoside + phosphate</text>
        <dbReference type="Rhea" id="RHEA:12484"/>
        <dbReference type="ChEBI" id="CHEBI:15377"/>
        <dbReference type="ChEBI" id="CHEBI:18254"/>
        <dbReference type="ChEBI" id="CHEBI:43474"/>
        <dbReference type="ChEBI" id="CHEBI:58043"/>
        <dbReference type="EC" id="3.1.3.5"/>
    </reaction>
</comment>
<gene>
    <name evidence="9 11" type="primary">surE</name>
    <name evidence="11" type="ORF">SAOR_00235</name>
</gene>
<dbReference type="PANTHER" id="PTHR30457">
    <property type="entry name" value="5'-NUCLEOTIDASE SURE"/>
    <property type="match status" value="1"/>
</dbReference>
<name>A0A423PXH1_9GAMM</name>
<dbReference type="InterPro" id="IPR030048">
    <property type="entry name" value="SurE"/>
</dbReference>
<evidence type="ECO:0000256" key="3">
    <source>
        <dbReference type="ARBA" id="ARBA00004496"/>
    </source>
</evidence>
<dbReference type="FunFam" id="3.40.1210.10:FF:000001">
    <property type="entry name" value="5'/3'-nucleotidase SurE"/>
    <property type="match status" value="1"/>
</dbReference>
<dbReference type="GO" id="GO:0046872">
    <property type="term" value="F:metal ion binding"/>
    <property type="evidence" value="ECO:0007669"/>
    <property type="project" value="UniProtKB-UniRule"/>
</dbReference>
<comment type="function">
    <text evidence="9">Nucleotidase that shows phosphatase activity on nucleoside 5'-monophosphates.</text>
</comment>
<keyword evidence="12" id="KW-1185">Reference proteome</keyword>
<dbReference type="GO" id="GO:0000166">
    <property type="term" value="F:nucleotide binding"/>
    <property type="evidence" value="ECO:0007669"/>
    <property type="project" value="UniProtKB-KW"/>
</dbReference>
<evidence type="ECO:0000256" key="4">
    <source>
        <dbReference type="ARBA" id="ARBA00011062"/>
    </source>
</evidence>
<dbReference type="AlphaFoldDB" id="A0A423PXH1"/>
<sequence>MRLLLSNDDGAYAAGLTSLRAAMAEISDDIVTVAPDRNRSGASNSLTLERPLRVRRLEAGLYCVDGTPTDCVHLATTGLFERDADMVISGINAGANLGDDVLYSGTVAAATEGRTLGLPAVAVSLIGENPTHYDTAARVAVDMVRLMIRHPLPADTILNVNVPDLAYEALDGFAATRLGNRHRAERLIEDSDPRGRPIYWIGRAGGEADAGPGTDFHAVGQGRVSITPIQIDLTRHGAIDSLDEWVQWL</sequence>
<keyword evidence="8 9" id="KW-0378">Hydrolase</keyword>
<evidence type="ECO:0000256" key="9">
    <source>
        <dbReference type="HAMAP-Rule" id="MF_00060"/>
    </source>
</evidence>
<dbReference type="SUPFAM" id="SSF64167">
    <property type="entry name" value="SurE-like"/>
    <property type="match status" value="1"/>
</dbReference>
<dbReference type="NCBIfam" id="NF001489">
    <property type="entry name" value="PRK00346.1-3"/>
    <property type="match status" value="1"/>
</dbReference>
<comment type="subcellular location">
    <subcellularLocation>
        <location evidence="3 9">Cytoplasm</location>
    </subcellularLocation>
</comment>
<dbReference type="NCBIfam" id="TIGR00087">
    <property type="entry name" value="surE"/>
    <property type="match status" value="1"/>
</dbReference>
<organism evidence="11 12">
    <name type="scientific">Salinisphaera orenii MK-B5</name>
    <dbReference type="NCBI Taxonomy" id="856730"/>
    <lineage>
        <taxon>Bacteria</taxon>
        <taxon>Pseudomonadati</taxon>
        <taxon>Pseudomonadota</taxon>
        <taxon>Gammaproteobacteria</taxon>
        <taxon>Salinisphaerales</taxon>
        <taxon>Salinisphaeraceae</taxon>
        <taxon>Salinisphaera</taxon>
    </lineage>
</organism>
<dbReference type="GO" id="GO:0005737">
    <property type="term" value="C:cytoplasm"/>
    <property type="evidence" value="ECO:0007669"/>
    <property type="project" value="UniProtKB-SubCell"/>
</dbReference>
<dbReference type="Pfam" id="PF01975">
    <property type="entry name" value="SurE"/>
    <property type="match status" value="1"/>
</dbReference>
<comment type="cofactor">
    <cofactor evidence="2">
        <name>Mg(2+)</name>
        <dbReference type="ChEBI" id="CHEBI:18420"/>
    </cofactor>
</comment>
<dbReference type="Gene3D" id="3.40.1210.10">
    <property type="entry name" value="Survival protein SurE-like phosphatase/nucleotidase"/>
    <property type="match status" value="1"/>
</dbReference>
<evidence type="ECO:0000256" key="8">
    <source>
        <dbReference type="ARBA" id="ARBA00022801"/>
    </source>
</evidence>
<evidence type="ECO:0000256" key="7">
    <source>
        <dbReference type="ARBA" id="ARBA00022741"/>
    </source>
</evidence>
<dbReference type="NCBIfam" id="NF001490">
    <property type="entry name" value="PRK00346.1-4"/>
    <property type="match status" value="1"/>
</dbReference>
<feature type="binding site" evidence="9">
    <location>
        <position position="9"/>
    </location>
    <ligand>
        <name>a divalent metal cation</name>
        <dbReference type="ChEBI" id="CHEBI:60240"/>
    </ligand>
</feature>
<dbReference type="EMBL" id="AYKH01000001">
    <property type="protein sequence ID" value="ROO30320.1"/>
    <property type="molecule type" value="Genomic_DNA"/>
</dbReference>
<dbReference type="RefSeq" id="WP_123590470.1">
    <property type="nucleotide sequence ID" value="NZ_AYKH01000001.1"/>
</dbReference>
<proteinExistence type="inferred from homology"/>
<dbReference type="GO" id="GO:0008253">
    <property type="term" value="F:5'-nucleotidase activity"/>
    <property type="evidence" value="ECO:0007669"/>
    <property type="project" value="UniProtKB-UniRule"/>
</dbReference>
<dbReference type="Proteomes" id="UP000283993">
    <property type="component" value="Unassembled WGS sequence"/>
</dbReference>
<feature type="binding site" evidence="9">
    <location>
        <position position="40"/>
    </location>
    <ligand>
        <name>a divalent metal cation</name>
        <dbReference type="ChEBI" id="CHEBI:60240"/>
    </ligand>
</feature>
<protein>
    <recommendedName>
        <fullName evidence="9">5'-nucleotidase SurE</fullName>
        <ecNumber evidence="9">3.1.3.5</ecNumber>
    </recommendedName>
    <alternativeName>
        <fullName evidence="9">Nucleoside 5'-monophosphate phosphohydrolase</fullName>
    </alternativeName>
</protein>
<comment type="caution">
    <text evidence="11">The sequence shown here is derived from an EMBL/GenBank/DDBJ whole genome shotgun (WGS) entry which is preliminary data.</text>
</comment>
<evidence type="ECO:0000313" key="11">
    <source>
        <dbReference type="EMBL" id="ROO30320.1"/>
    </source>
</evidence>
<accession>A0A423PXH1</accession>
<dbReference type="PANTHER" id="PTHR30457:SF12">
    <property type="entry name" value="5'_3'-NUCLEOTIDASE SURE"/>
    <property type="match status" value="1"/>
</dbReference>
<keyword evidence="5 9" id="KW-0963">Cytoplasm</keyword>
<comment type="similarity">
    <text evidence="4 9">Belongs to the SurE nucleotidase family.</text>
</comment>
<comment type="cofactor">
    <cofactor evidence="9">
        <name>a divalent metal cation</name>
        <dbReference type="ChEBI" id="CHEBI:60240"/>
    </cofactor>
    <text evidence="9">Binds 1 divalent metal cation per subunit.</text>
</comment>
<dbReference type="GO" id="GO:0004309">
    <property type="term" value="F:exopolyphosphatase activity"/>
    <property type="evidence" value="ECO:0007669"/>
    <property type="project" value="TreeGrafter"/>
</dbReference>
<dbReference type="HAMAP" id="MF_00060">
    <property type="entry name" value="SurE"/>
    <property type="match status" value="1"/>
</dbReference>
<feature type="binding site" evidence="9">
    <location>
        <position position="8"/>
    </location>
    <ligand>
        <name>a divalent metal cation</name>
        <dbReference type="ChEBI" id="CHEBI:60240"/>
    </ligand>
</feature>
<evidence type="ECO:0000259" key="10">
    <source>
        <dbReference type="Pfam" id="PF01975"/>
    </source>
</evidence>
<evidence type="ECO:0000256" key="5">
    <source>
        <dbReference type="ARBA" id="ARBA00022490"/>
    </source>
</evidence>
<dbReference type="InterPro" id="IPR002828">
    <property type="entry name" value="SurE-like_Pase/nucleotidase"/>
</dbReference>
<evidence type="ECO:0000256" key="6">
    <source>
        <dbReference type="ARBA" id="ARBA00022723"/>
    </source>
</evidence>
<keyword evidence="7 9" id="KW-0547">Nucleotide-binding</keyword>